<organism evidence="11 12">
    <name type="scientific">Rhinolophus ferrumequinum</name>
    <name type="common">Greater horseshoe bat</name>
    <dbReference type="NCBI Taxonomy" id="59479"/>
    <lineage>
        <taxon>Eukaryota</taxon>
        <taxon>Metazoa</taxon>
        <taxon>Chordata</taxon>
        <taxon>Craniata</taxon>
        <taxon>Vertebrata</taxon>
        <taxon>Euteleostomi</taxon>
        <taxon>Mammalia</taxon>
        <taxon>Eutheria</taxon>
        <taxon>Laurasiatheria</taxon>
        <taxon>Chiroptera</taxon>
        <taxon>Yinpterochiroptera</taxon>
        <taxon>Rhinolophoidea</taxon>
        <taxon>Rhinolophidae</taxon>
        <taxon>Rhinolophinae</taxon>
        <taxon>Rhinolophus</taxon>
    </lineage>
</organism>
<keyword evidence="1" id="KW-0031">Aminopeptidase</keyword>
<dbReference type="PANTHER" id="PTHR28631:SF1">
    <property type="entry name" value="ACTIN MATURATION PROTEASE"/>
    <property type="match status" value="1"/>
</dbReference>
<dbReference type="Pfam" id="PF21646">
    <property type="entry name" value="ACTMAP-like_C"/>
    <property type="match status" value="1"/>
</dbReference>
<evidence type="ECO:0000256" key="6">
    <source>
        <dbReference type="ARBA" id="ARBA00034908"/>
    </source>
</evidence>
<evidence type="ECO:0000256" key="5">
    <source>
        <dbReference type="ARBA" id="ARBA00034848"/>
    </source>
</evidence>
<comment type="caution">
    <text evidence="11">The sequence shown here is derived from an EMBL/GenBank/DDBJ whole genome shotgun (WGS) entry which is preliminary data.</text>
</comment>
<dbReference type="AlphaFoldDB" id="A0A7J7SHN7"/>
<dbReference type="EMBL" id="JACAGC010000022">
    <property type="protein sequence ID" value="KAF6287617.1"/>
    <property type="molecule type" value="Genomic_DNA"/>
</dbReference>
<comment type="catalytic activity">
    <reaction evidence="10">
        <text>N-terminal N(alpha)-acetyl-L-methionyl-L-glutamyl-[protein] + H2O = N-terminal L-glutamyl-[protein] + N-acetyl-L-methionine</text>
        <dbReference type="Rhea" id="RHEA:74575"/>
        <dbReference type="Rhea" id="RHEA-COMP:12668"/>
        <dbReference type="Rhea" id="RHEA-COMP:12697"/>
        <dbReference type="ChEBI" id="CHEBI:15377"/>
        <dbReference type="ChEBI" id="CHEBI:64721"/>
        <dbReference type="ChEBI" id="CHEBI:71670"/>
        <dbReference type="ChEBI" id="CHEBI:133360"/>
    </reaction>
    <physiologicalReaction direction="left-to-right" evidence="10">
        <dbReference type="Rhea" id="RHEA:74576"/>
    </physiologicalReaction>
</comment>
<evidence type="ECO:0000256" key="7">
    <source>
        <dbReference type="ARBA" id="ARBA00047999"/>
    </source>
</evidence>
<name>A0A7J7SHN7_RHIFE</name>
<dbReference type="InterPro" id="IPR040043">
    <property type="entry name" value="ACTMAP"/>
</dbReference>
<evidence type="ECO:0000256" key="10">
    <source>
        <dbReference type="ARBA" id="ARBA00093265"/>
    </source>
</evidence>
<protein>
    <recommendedName>
        <fullName evidence="5">Actin maturation protease</fullName>
    </recommendedName>
    <alternativeName>
        <fullName evidence="6">Actin aminopeptidase ACTMAP</fullName>
    </alternativeName>
</protein>
<evidence type="ECO:0000313" key="12">
    <source>
        <dbReference type="Proteomes" id="UP000585614"/>
    </source>
</evidence>
<dbReference type="GO" id="GO:0004177">
    <property type="term" value="F:aminopeptidase activity"/>
    <property type="evidence" value="ECO:0007669"/>
    <property type="project" value="UniProtKB-KW"/>
</dbReference>
<comment type="catalytic activity">
    <reaction evidence="7">
        <text>N-terminal N(alpha)-acetyl-L-cysteinyl-L-glutamyl-[protein] + H2O = N-terminal L-glutamyl-[protein] + N-acetyl-L-cysteine</text>
        <dbReference type="Rhea" id="RHEA:74583"/>
        <dbReference type="Rhea" id="RHEA-COMP:12668"/>
        <dbReference type="Rhea" id="RHEA-COMP:18396"/>
        <dbReference type="ChEBI" id="CHEBI:15377"/>
        <dbReference type="ChEBI" id="CHEBI:64721"/>
        <dbReference type="ChEBI" id="CHEBI:78236"/>
        <dbReference type="ChEBI" id="CHEBI:193601"/>
    </reaction>
    <physiologicalReaction direction="left-to-right" evidence="7">
        <dbReference type="Rhea" id="RHEA:74584"/>
    </physiologicalReaction>
</comment>
<evidence type="ECO:0000256" key="8">
    <source>
        <dbReference type="ARBA" id="ARBA00049041"/>
    </source>
</evidence>
<evidence type="ECO:0000256" key="4">
    <source>
        <dbReference type="ARBA" id="ARBA00034725"/>
    </source>
</evidence>
<evidence type="ECO:0000256" key="1">
    <source>
        <dbReference type="ARBA" id="ARBA00022438"/>
    </source>
</evidence>
<sequence length="172" mass="18533">MAGTLLAPLSGIPLERLMQMAVERGYSAQGEMFSVTDMGRLAQEALGCQAELLCGGLGGPNRDRVLQHLVAGHPLLVPTSYDEDFNHEPCQKKGHKAHWAESCWVYRVCHALVMRRTPSCQACSTPCPACPASHQPCRTKAQQEPSTFSPSRARVGTTSCGTTTKFGIATCS</sequence>
<evidence type="ECO:0000256" key="2">
    <source>
        <dbReference type="ARBA" id="ARBA00022670"/>
    </source>
</evidence>
<evidence type="ECO:0000256" key="3">
    <source>
        <dbReference type="ARBA" id="ARBA00022801"/>
    </source>
</evidence>
<keyword evidence="3" id="KW-0378">Hydrolase</keyword>
<accession>A0A7J7SHN7</accession>
<comment type="catalytic activity">
    <reaction evidence="9">
        <text>N-terminal N(alpha)-acetyl-L-methionyl-L-aspartyl-[protein] + H2O = N-terminal L-aspartyl-[protein] + N-acetyl-L-methionine</text>
        <dbReference type="Rhea" id="RHEA:74571"/>
        <dbReference type="Rhea" id="RHEA-COMP:12669"/>
        <dbReference type="Rhea" id="RHEA-COMP:12693"/>
        <dbReference type="ChEBI" id="CHEBI:15377"/>
        <dbReference type="ChEBI" id="CHEBI:64720"/>
        <dbReference type="ChEBI" id="CHEBI:71670"/>
        <dbReference type="ChEBI" id="CHEBI:133063"/>
    </reaction>
    <physiologicalReaction direction="left-to-right" evidence="9">
        <dbReference type="Rhea" id="RHEA:74572"/>
    </physiologicalReaction>
</comment>
<comment type="catalytic activity">
    <reaction evidence="8">
        <text>N-terminal N(alpha)-acetyl-L-cysteinyl-L-aspartyl-[protein] + H2O = N-terminal L-aspartyl-[protein] + N-acetyl-L-cysteine</text>
        <dbReference type="Rhea" id="RHEA:74579"/>
        <dbReference type="Rhea" id="RHEA-COMP:12669"/>
        <dbReference type="Rhea" id="RHEA-COMP:18395"/>
        <dbReference type="ChEBI" id="CHEBI:15377"/>
        <dbReference type="ChEBI" id="CHEBI:64720"/>
        <dbReference type="ChEBI" id="CHEBI:78236"/>
        <dbReference type="ChEBI" id="CHEBI:193599"/>
    </reaction>
    <physiologicalReaction direction="left-to-right" evidence="8">
        <dbReference type="Rhea" id="RHEA:74580"/>
    </physiologicalReaction>
</comment>
<dbReference type="GO" id="GO:0006508">
    <property type="term" value="P:proteolysis"/>
    <property type="evidence" value="ECO:0007669"/>
    <property type="project" value="UniProtKB-KW"/>
</dbReference>
<proteinExistence type="inferred from homology"/>
<gene>
    <name evidence="11" type="ORF">mRhiFer1_001759</name>
</gene>
<comment type="similarity">
    <text evidence="4">Belongs to the ACTMAP family.</text>
</comment>
<dbReference type="PANTHER" id="PTHR28631">
    <property type="entry name" value="UPF0692 PROTEIN C19ORF54"/>
    <property type="match status" value="1"/>
</dbReference>
<reference evidence="11 12" key="1">
    <citation type="journal article" date="2020" name="Nature">
        <title>Six reference-quality genomes reveal evolution of bat adaptations.</title>
        <authorList>
            <person name="Jebb D."/>
            <person name="Huang Z."/>
            <person name="Pippel M."/>
            <person name="Hughes G.M."/>
            <person name="Lavrichenko K."/>
            <person name="Devanna P."/>
            <person name="Winkler S."/>
            <person name="Jermiin L.S."/>
            <person name="Skirmuntt E.C."/>
            <person name="Katzourakis A."/>
            <person name="Burkitt-Gray L."/>
            <person name="Ray D.A."/>
            <person name="Sullivan K.A.M."/>
            <person name="Roscito J.G."/>
            <person name="Kirilenko B.M."/>
            <person name="Davalos L.M."/>
            <person name="Corthals A.P."/>
            <person name="Power M.L."/>
            <person name="Jones G."/>
            <person name="Ransome R.D."/>
            <person name="Dechmann D.K.N."/>
            <person name="Locatelli A.G."/>
            <person name="Puechmaille S.J."/>
            <person name="Fedrigo O."/>
            <person name="Jarvis E.D."/>
            <person name="Hiller M."/>
            <person name="Vernes S.C."/>
            <person name="Myers E.W."/>
            <person name="Teeling E.C."/>
        </authorList>
    </citation>
    <scope>NUCLEOTIDE SEQUENCE [LARGE SCALE GENOMIC DNA]</scope>
    <source>
        <strain evidence="11">MRhiFer1</strain>
        <tissue evidence="11">Lung</tissue>
    </source>
</reference>
<evidence type="ECO:0000256" key="9">
    <source>
        <dbReference type="ARBA" id="ARBA00093241"/>
    </source>
</evidence>
<dbReference type="Proteomes" id="UP000585614">
    <property type="component" value="Unassembled WGS sequence"/>
</dbReference>
<evidence type="ECO:0000313" key="11">
    <source>
        <dbReference type="EMBL" id="KAF6287617.1"/>
    </source>
</evidence>
<keyword evidence="2" id="KW-0645">Protease</keyword>